<dbReference type="Gene3D" id="3.40.33.10">
    <property type="entry name" value="CAP"/>
    <property type="match status" value="3"/>
</dbReference>
<dbReference type="GO" id="GO:0005576">
    <property type="term" value="C:extracellular region"/>
    <property type="evidence" value="ECO:0007669"/>
    <property type="project" value="InterPro"/>
</dbReference>
<dbReference type="InterPro" id="IPR014044">
    <property type="entry name" value="CAP_dom"/>
</dbReference>
<organism evidence="3 4">
    <name type="scientific">Teladorsagia circumcincta</name>
    <name type="common">Brown stomach worm</name>
    <name type="synonym">Ostertagia circumcincta</name>
    <dbReference type="NCBI Taxonomy" id="45464"/>
    <lineage>
        <taxon>Eukaryota</taxon>
        <taxon>Metazoa</taxon>
        <taxon>Ecdysozoa</taxon>
        <taxon>Nematoda</taxon>
        <taxon>Chromadorea</taxon>
        <taxon>Rhabditida</taxon>
        <taxon>Rhabditina</taxon>
        <taxon>Rhabditomorpha</taxon>
        <taxon>Strongyloidea</taxon>
        <taxon>Trichostrongylidae</taxon>
        <taxon>Teladorsagia</taxon>
    </lineage>
</organism>
<feature type="domain" description="SCP" evidence="2">
    <location>
        <begin position="31"/>
        <end position="137"/>
    </location>
</feature>
<evidence type="ECO:0000256" key="1">
    <source>
        <dbReference type="SAM" id="SignalP"/>
    </source>
</evidence>
<evidence type="ECO:0000313" key="3">
    <source>
        <dbReference type="EMBL" id="PIO68351.1"/>
    </source>
</evidence>
<sequence>MLVLATVTYLTLFVTSGRASMCSDAEGMNDELRQVFLDEHNKYRSLIAKGQAKNKLGGYAPKAARMLKMAVLSWFEELQLFGVPDDLQFTMALLERHVGHYTQLAWQWSNKIGCAVYWCSDFTFAACEYNPAGNLLNSVIYEKGDPCTTDADCQCQGCVCSKDEALCIAPSEQSSATTPSSVVEGPPSIPVDYYKAHCSLNNGMTDEARQMFLDKHNQYRSLVAKGQASNGQGGFAPKASRMSKMNYDCAAETSVMSWITQCQMQPSPMSYRGLGLGENLWQGDKNIDKVKAANESTASWFGALQSAGSYIGKDNTLGIYAYYLGATSYTQMVWQKTLSIGCGVVPCSNMALVGCHYKYMNMLGGTIYEMGDPCTTDADCKCIGCVCSKDEALCLVPPQTESQNSYWKN</sequence>
<feature type="domain" description="SCP" evidence="2">
    <location>
        <begin position="207"/>
        <end position="364"/>
    </location>
</feature>
<protein>
    <submittedName>
        <fullName evidence="3">SCP-like protein</fullName>
    </submittedName>
</protein>
<accession>A0A2G9UDR5</accession>
<dbReference type="Pfam" id="PF00188">
    <property type="entry name" value="CAP"/>
    <property type="match status" value="2"/>
</dbReference>
<dbReference type="CDD" id="cd05380">
    <property type="entry name" value="CAP_euk"/>
    <property type="match status" value="2"/>
</dbReference>
<gene>
    <name evidence="3" type="ORF">TELCIR_09871</name>
</gene>
<keyword evidence="1" id="KW-0732">Signal</keyword>
<dbReference type="InterPro" id="IPR001283">
    <property type="entry name" value="CRISP-related"/>
</dbReference>
<proteinExistence type="predicted"/>
<feature type="chain" id="PRO_5013728820" evidence="1">
    <location>
        <begin position="20"/>
        <end position="409"/>
    </location>
</feature>
<dbReference type="PRINTS" id="PR00838">
    <property type="entry name" value="V5ALLERGEN"/>
</dbReference>
<dbReference type="PANTHER" id="PTHR10334">
    <property type="entry name" value="CYSTEINE-RICH SECRETORY PROTEIN-RELATED"/>
    <property type="match status" value="1"/>
</dbReference>
<dbReference type="InterPro" id="IPR035940">
    <property type="entry name" value="CAP_sf"/>
</dbReference>
<dbReference type="AlphaFoldDB" id="A0A2G9UDR5"/>
<dbReference type="Proteomes" id="UP000230423">
    <property type="component" value="Unassembled WGS sequence"/>
</dbReference>
<name>A0A2G9UDR5_TELCI</name>
<evidence type="ECO:0000259" key="2">
    <source>
        <dbReference type="SMART" id="SM00198"/>
    </source>
</evidence>
<dbReference type="InterPro" id="IPR002413">
    <property type="entry name" value="V5_allergen-like"/>
</dbReference>
<dbReference type="SUPFAM" id="SSF55797">
    <property type="entry name" value="PR-1-like"/>
    <property type="match status" value="2"/>
</dbReference>
<feature type="signal peptide" evidence="1">
    <location>
        <begin position="1"/>
        <end position="19"/>
    </location>
</feature>
<dbReference type="OrthoDB" id="5876828at2759"/>
<dbReference type="EMBL" id="KZ347143">
    <property type="protein sequence ID" value="PIO68351.1"/>
    <property type="molecule type" value="Genomic_DNA"/>
</dbReference>
<dbReference type="SMART" id="SM00198">
    <property type="entry name" value="SCP"/>
    <property type="match status" value="2"/>
</dbReference>
<evidence type="ECO:0000313" key="4">
    <source>
        <dbReference type="Proteomes" id="UP000230423"/>
    </source>
</evidence>
<reference evidence="3 4" key="1">
    <citation type="submission" date="2015-09" db="EMBL/GenBank/DDBJ databases">
        <title>Draft genome of the parasitic nematode Teladorsagia circumcincta isolate WARC Sus (inbred).</title>
        <authorList>
            <person name="Mitreva M."/>
        </authorList>
    </citation>
    <scope>NUCLEOTIDE SEQUENCE [LARGE SCALE GENOMIC DNA]</scope>
    <source>
        <strain evidence="3 4">S</strain>
    </source>
</reference>
<keyword evidence="4" id="KW-1185">Reference proteome</keyword>
<dbReference type="PRINTS" id="PR00837">
    <property type="entry name" value="V5TPXLIKE"/>
</dbReference>
<dbReference type="InterPro" id="IPR018244">
    <property type="entry name" value="Allrgn_V5/Tpx1_CS"/>
</dbReference>
<dbReference type="PROSITE" id="PS01009">
    <property type="entry name" value="CRISP_1"/>
    <property type="match status" value="1"/>
</dbReference>